<evidence type="ECO:0000256" key="1">
    <source>
        <dbReference type="SAM" id="MobiDB-lite"/>
    </source>
</evidence>
<dbReference type="AlphaFoldDB" id="A0A4Q9N5A0"/>
<feature type="region of interest" description="Disordered" evidence="1">
    <location>
        <begin position="28"/>
        <end position="47"/>
    </location>
</feature>
<accession>A0A4Q9N5A0</accession>
<evidence type="ECO:0000313" key="2">
    <source>
        <dbReference type="EMBL" id="TBU35834.1"/>
    </source>
</evidence>
<dbReference type="Proteomes" id="UP000292957">
    <property type="component" value="Unassembled WGS sequence"/>
</dbReference>
<sequence>MENLETERRTAVGVVVDERARRAAVDEFRRERRRAGSREGRPFTWESSRWQAKRGSYVDWAGIRASTWKSADLKRCFLPSHTVQTVPSSDAYPQQNRSTIRPELRLPTRARALPAGFRCGLDGGRCALCSRLGAWRGPEWAEAGPGWGDWRTSQKT</sequence>
<name>A0A4Q9N5A0_9APHY</name>
<feature type="compositionally biased region" description="Basic and acidic residues" evidence="1">
    <location>
        <begin position="28"/>
        <end position="41"/>
    </location>
</feature>
<protein>
    <submittedName>
        <fullName evidence="2">Uncharacterized protein</fullName>
    </submittedName>
</protein>
<proteinExistence type="predicted"/>
<dbReference type="EMBL" id="ML143386">
    <property type="protein sequence ID" value="TBU35834.1"/>
    <property type="molecule type" value="Genomic_DNA"/>
</dbReference>
<gene>
    <name evidence="2" type="ORF">BD311DRAFT_17163</name>
</gene>
<organism evidence="2">
    <name type="scientific">Dichomitus squalens</name>
    <dbReference type="NCBI Taxonomy" id="114155"/>
    <lineage>
        <taxon>Eukaryota</taxon>
        <taxon>Fungi</taxon>
        <taxon>Dikarya</taxon>
        <taxon>Basidiomycota</taxon>
        <taxon>Agaricomycotina</taxon>
        <taxon>Agaricomycetes</taxon>
        <taxon>Polyporales</taxon>
        <taxon>Polyporaceae</taxon>
        <taxon>Dichomitus</taxon>
    </lineage>
</organism>
<reference evidence="2" key="1">
    <citation type="submission" date="2019-01" db="EMBL/GenBank/DDBJ databases">
        <title>Draft genome sequences of three monokaryotic isolates of the white-rot basidiomycete fungus Dichomitus squalens.</title>
        <authorList>
            <consortium name="DOE Joint Genome Institute"/>
            <person name="Lopez S.C."/>
            <person name="Andreopoulos B."/>
            <person name="Pangilinan J."/>
            <person name="Lipzen A."/>
            <person name="Riley R."/>
            <person name="Ahrendt S."/>
            <person name="Ng V."/>
            <person name="Barry K."/>
            <person name="Daum C."/>
            <person name="Grigoriev I.V."/>
            <person name="Hilden K.S."/>
            <person name="Makela M.R."/>
            <person name="de Vries R.P."/>
        </authorList>
    </citation>
    <scope>NUCLEOTIDE SEQUENCE [LARGE SCALE GENOMIC DNA]</scope>
    <source>
        <strain evidence="2">OM18370.1</strain>
    </source>
</reference>